<proteinExistence type="predicted"/>
<organism evidence="1">
    <name type="scientific">viral metagenome</name>
    <dbReference type="NCBI Taxonomy" id="1070528"/>
    <lineage>
        <taxon>unclassified sequences</taxon>
        <taxon>metagenomes</taxon>
        <taxon>organismal metagenomes</taxon>
    </lineage>
</organism>
<protein>
    <submittedName>
        <fullName evidence="1">Uncharacterized protein</fullName>
    </submittedName>
</protein>
<evidence type="ECO:0000313" key="1">
    <source>
        <dbReference type="EMBL" id="QHS95077.1"/>
    </source>
</evidence>
<reference evidence="1" key="1">
    <citation type="journal article" date="2020" name="Nature">
        <title>Giant virus diversity and host interactions through global metagenomics.</title>
        <authorList>
            <person name="Schulz F."/>
            <person name="Roux S."/>
            <person name="Paez-Espino D."/>
            <person name="Jungbluth S."/>
            <person name="Walsh D.A."/>
            <person name="Denef V.J."/>
            <person name="McMahon K.D."/>
            <person name="Konstantinidis K.T."/>
            <person name="Eloe-Fadrosh E.A."/>
            <person name="Kyrpides N.C."/>
            <person name="Woyke T."/>
        </authorList>
    </citation>
    <scope>NUCLEOTIDE SEQUENCE</scope>
    <source>
        <strain evidence="1">GVMAG-M-3300018428-16</strain>
    </source>
</reference>
<dbReference type="EMBL" id="MN739239">
    <property type="protein sequence ID" value="QHS95077.1"/>
    <property type="molecule type" value="Genomic_DNA"/>
</dbReference>
<sequence>MFTEFLYLKDELISSFIISLLFDNDIDEPILYISELYHSKLYQDVYDIIWQTYFDFYYITNPDLVGLINNTIENDIKNKSIQNIHSIIKHLFKRDKSIPVFLLHQHIKIYGTKNKFTAFRGKKPAFLEKYNCISHKILQSIDKFNWNNVTHFISAINIEDIDIIFSDTMAYLNDKKKYITLDLNINYTNKKHILLSLITINFCKNISDKKSVTCDFDIDYTPPNYDVIPRKLLHHNRKITIHNELIGAFELYRHTITRKELVDLLWYNWEYLCKDCPIWKERFYEYNVTFDDEKKKPIFINDDLLEDFYEKYNLEPDEQGSDVIDPSHIELTDITSKNLLTKILEKLHSTSVEIPNSMIEFLSDFETKNINKFII</sequence>
<dbReference type="AlphaFoldDB" id="A0A6C0BRR3"/>
<name>A0A6C0BRR3_9ZZZZ</name>
<accession>A0A6C0BRR3</accession>